<dbReference type="GO" id="GO:0004252">
    <property type="term" value="F:serine-type endopeptidase activity"/>
    <property type="evidence" value="ECO:0007669"/>
    <property type="project" value="UniProtKB-UniRule"/>
</dbReference>
<dbReference type="InterPro" id="IPR003137">
    <property type="entry name" value="PA_domain"/>
</dbReference>
<feature type="active site" description="Charge relay system" evidence="8 9">
    <location>
        <position position="255"/>
    </location>
</feature>
<evidence type="ECO:0000259" key="13">
    <source>
        <dbReference type="Pfam" id="PF02225"/>
    </source>
</evidence>
<evidence type="ECO:0008006" key="19">
    <source>
        <dbReference type="Google" id="ProtNLM"/>
    </source>
</evidence>
<keyword evidence="6 9" id="KW-0378">Hydrolase</keyword>
<dbReference type="SUPFAM" id="SSF52025">
    <property type="entry name" value="PA domain"/>
    <property type="match status" value="1"/>
</dbReference>
<feature type="domain" description="PA" evidence="13">
    <location>
        <begin position="437"/>
        <end position="510"/>
    </location>
</feature>
<evidence type="ECO:0000256" key="1">
    <source>
        <dbReference type="ARBA" id="ARBA00011073"/>
    </source>
</evidence>
<keyword evidence="2" id="KW-0964">Secreted</keyword>
<dbReference type="PRINTS" id="PR00723">
    <property type="entry name" value="SUBTILISIN"/>
</dbReference>
<organism evidence="17 18">
    <name type="scientific">Lentibacillus kapialis</name>
    <dbReference type="NCBI Taxonomy" id="340214"/>
    <lineage>
        <taxon>Bacteria</taxon>
        <taxon>Bacillati</taxon>
        <taxon>Bacillota</taxon>
        <taxon>Bacilli</taxon>
        <taxon>Bacillales</taxon>
        <taxon>Bacillaceae</taxon>
        <taxon>Lentibacillus</taxon>
    </lineage>
</organism>
<evidence type="ECO:0000256" key="3">
    <source>
        <dbReference type="ARBA" id="ARBA00022670"/>
    </source>
</evidence>
<dbReference type="Pfam" id="PF02225">
    <property type="entry name" value="PA"/>
    <property type="match status" value="1"/>
</dbReference>
<dbReference type="PROSITE" id="PS00136">
    <property type="entry name" value="SUBTILASE_ASP"/>
    <property type="match status" value="1"/>
</dbReference>
<dbReference type="InterPro" id="IPR023828">
    <property type="entry name" value="Peptidase_S8_Ser-AS"/>
</dbReference>
<dbReference type="Pfam" id="PF06280">
    <property type="entry name" value="fn3_5"/>
    <property type="match status" value="1"/>
</dbReference>
<keyword evidence="4 11" id="KW-0732">Signal</keyword>
<sequence>MKRISVVLIAFLLAFSHFFHVSAAEMTGKRLQENTEKKVNTESKSLKETTDPDKEVRVIVELKADAPIEKATKKGVTFNKLKPTEQEKMQAQAKQAQKTVKNTMNSKKIKANHLQEFSTVVNGFSTEVKQGDIETIKNIPEVDKVHIVNKYKRPKATPDMKYSKELVQAQQSWRDYGYKGEGMTVGVIDTGIDPSHRDMVLSETTKPAHTEQSVQEAIQKQDLPGEFYTEKVPYGYNYMDETDDIVDNAAGASMHGMHVAGTVGANGDEENGGIMGIAPEAQLLALKVFGNDPDVQYTYGDIYVKAMDDAIKLGVDALNLSLGSPAGFVNADSPEQQAVKRAVNNGVLVSISAGNSNKFADGFYYPLASNPDYGVNGSPGVAEHSLQVASYENTYMDVDAVDYMIDDTSGSVPFLSAGDTHPSDYVTKSFDVVEAGIGAPEDFEGKDLQGKYALIQRGELAFTDKTLNAQEAGAEGAIIYNNVDGVVNMATDDAIHIPQLFMLKNDGDRLAQALKEGKDVTLNFNGGTATIDNPDAGKMSAFSAWGLTPNLDFKPEITAPGGQILSTLNDDQYGLMSGTSMAAPHVAGGGALVMQRIDDVFERENADRVSMAKNIMMNTSKLVEMDGSYVSPRRQGAGMMQLHAAMSSPAVVTDAETNEASVALKQVTKNKVTFELTAKNLTDEAITYDVKANVQTDQPVENGGDTLVAPNQFPAMELEGAGTVNGEDVSQIDVPANGKATITVSVDVSDVDSQLMKTFTNGYWLEGFVTLTDPNDVNPKISVPYAGFKGEWDDSPILDKPMWDDESYYETSGIVTSSGKDENGDQQYDFLGKNLQTDAVDPEKIAFSPNGDGNKDDALLVPSFLRNAKEVRFNVLNEDKESVRTIATESYVAKNYFDSGAGPMYYLDSSRIWNGKIDGEPAPEGNYYLQVQAIIDYDQAEWQSLEIPIELDTTAPELDANFDKGSQTVSVDAQDTSDGVGLAYWDVQVDGESILDEPYTGDETEHKLTKKLKPGQTLSVVAADYAGNRAKEVASEGEDTTMPELHLMAPEFQGVETSREVAFTGYVTDNSDIENVAIDGESAELVYNKEKDRYDFSATISHDSDGYFLRHIKATDSAGNEAEIGRRYFVDTEKATLNVNAPEKTDADQAKVSAAITDNFDDIRLYVDGSEVYRHDQSKPYGMEGFEKTVNDLELNLENGKNEFEFKVVDLGGHVTKQTIVIDKESGTSESSIKVMKSLVDEYEANDEITNKRTARLMKMQLTTVGHFVERGSTDKAVKHMTNFKQMLHHYEEAGRITEEAAATLRTHAENLIKKWK</sequence>
<evidence type="ECO:0000256" key="5">
    <source>
        <dbReference type="ARBA" id="ARBA00022737"/>
    </source>
</evidence>
<dbReference type="GO" id="GO:0006508">
    <property type="term" value="P:proteolysis"/>
    <property type="evidence" value="ECO:0007669"/>
    <property type="project" value="UniProtKB-KW"/>
</dbReference>
<dbReference type="Pfam" id="PF05922">
    <property type="entry name" value="Inhibitor_I9"/>
    <property type="match status" value="1"/>
</dbReference>
<dbReference type="InterPro" id="IPR054470">
    <property type="entry name" value="FIMAH_dom"/>
</dbReference>
<dbReference type="InterPro" id="IPR015500">
    <property type="entry name" value="Peptidase_S8_subtilisin-rel"/>
</dbReference>
<accession>A0A917Q073</accession>
<evidence type="ECO:0000256" key="2">
    <source>
        <dbReference type="ARBA" id="ARBA00022525"/>
    </source>
</evidence>
<dbReference type="InterPro" id="IPR010435">
    <property type="entry name" value="C5a/SBT2-like_Fn3"/>
</dbReference>
<dbReference type="Pfam" id="PF00082">
    <property type="entry name" value="Peptidase_S8"/>
    <property type="match status" value="1"/>
</dbReference>
<feature type="chain" id="PRO_5036880573" description="Lactocepin" evidence="11">
    <location>
        <begin position="24"/>
        <end position="1317"/>
    </location>
</feature>
<feature type="signal peptide" evidence="11">
    <location>
        <begin position="1"/>
        <end position="23"/>
    </location>
</feature>
<dbReference type="CDD" id="cd07475">
    <property type="entry name" value="Peptidases_S8_C5a_Peptidase"/>
    <property type="match status" value="1"/>
</dbReference>
<reference evidence="17" key="1">
    <citation type="journal article" date="2014" name="Int. J. Syst. Evol. Microbiol.">
        <title>Complete genome sequence of Corynebacterium casei LMG S-19264T (=DSM 44701T), isolated from a smear-ripened cheese.</title>
        <authorList>
            <consortium name="US DOE Joint Genome Institute (JGI-PGF)"/>
            <person name="Walter F."/>
            <person name="Albersmeier A."/>
            <person name="Kalinowski J."/>
            <person name="Ruckert C."/>
        </authorList>
    </citation>
    <scope>NUCLEOTIDE SEQUENCE</scope>
    <source>
        <strain evidence="17">JCM 12580</strain>
    </source>
</reference>
<evidence type="ECO:0000256" key="11">
    <source>
        <dbReference type="SAM" id="SignalP"/>
    </source>
</evidence>
<protein>
    <recommendedName>
        <fullName evidence="19">Lactocepin</fullName>
    </recommendedName>
</protein>
<feature type="domain" description="C5a peptidase/Subtilisin-like protease SBT2-like Fn3-like" evidence="15">
    <location>
        <begin position="662"/>
        <end position="785"/>
    </location>
</feature>
<feature type="domain" description="Peptidase S8/S53" evidence="12">
    <location>
        <begin position="180"/>
        <end position="638"/>
    </location>
</feature>
<dbReference type="CDD" id="cd02133">
    <property type="entry name" value="PA_C5a_like"/>
    <property type="match status" value="1"/>
</dbReference>
<comment type="similarity">
    <text evidence="1 9 10">Belongs to the peptidase S8 family.</text>
</comment>
<dbReference type="GO" id="GO:0016020">
    <property type="term" value="C:membrane"/>
    <property type="evidence" value="ECO:0007669"/>
    <property type="project" value="InterPro"/>
</dbReference>
<dbReference type="PANTHER" id="PTHR43399:SF4">
    <property type="entry name" value="CELL WALL-ASSOCIATED PROTEASE"/>
    <property type="match status" value="1"/>
</dbReference>
<dbReference type="PROSITE" id="PS51892">
    <property type="entry name" value="SUBTILASE"/>
    <property type="match status" value="1"/>
</dbReference>
<evidence type="ECO:0000256" key="7">
    <source>
        <dbReference type="ARBA" id="ARBA00022825"/>
    </source>
</evidence>
<dbReference type="PROSITE" id="PS00137">
    <property type="entry name" value="SUBTILASE_HIS"/>
    <property type="match status" value="1"/>
</dbReference>
<evidence type="ECO:0000259" key="15">
    <source>
        <dbReference type="Pfam" id="PF06280"/>
    </source>
</evidence>
<dbReference type="InterPro" id="IPR046450">
    <property type="entry name" value="PA_dom_sf"/>
</dbReference>
<evidence type="ECO:0000256" key="10">
    <source>
        <dbReference type="RuleBase" id="RU003355"/>
    </source>
</evidence>
<keyword evidence="5" id="KW-0677">Repeat</keyword>
<evidence type="ECO:0000259" key="12">
    <source>
        <dbReference type="Pfam" id="PF00082"/>
    </source>
</evidence>
<evidence type="ECO:0000256" key="6">
    <source>
        <dbReference type="ARBA" id="ARBA00022801"/>
    </source>
</evidence>
<dbReference type="InterPro" id="IPR010259">
    <property type="entry name" value="S8pro/Inhibitor_I9"/>
</dbReference>
<dbReference type="InterPro" id="IPR036852">
    <property type="entry name" value="Peptidase_S8/S53_dom_sf"/>
</dbReference>
<dbReference type="Gene3D" id="3.40.50.200">
    <property type="entry name" value="Peptidase S8/S53 domain"/>
    <property type="match status" value="1"/>
</dbReference>
<evidence type="ECO:0000256" key="9">
    <source>
        <dbReference type="PROSITE-ProRule" id="PRU01240"/>
    </source>
</evidence>
<evidence type="ECO:0000256" key="8">
    <source>
        <dbReference type="PIRSR" id="PIRSR615500-1"/>
    </source>
</evidence>
<feature type="active site" description="Charge relay system" evidence="8 9">
    <location>
        <position position="580"/>
    </location>
</feature>
<keyword evidence="7 9" id="KW-0720">Serine protease</keyword>
<dbReference type="InterPro" id="IPR051048">
    <property type="entry name" value="Peptidase_S8/S53_subtilisin"/>
</dbReference>
<feature type="domain" description="Inhibitor I9" evidence="14">
    <location>
        <begin position="59"/>
        <end position="146"/>
    </location>
</feature>
<dbReference type="InterPro" id="IPR023827">
    <property type="entry name" value="Peptidase_S8_Asp-AS"/>
</dbReference>
<dbReference type="InterPro" id="IPR022398">
    <property type="entry name" value="Peptidase_S8_His-AS"/>
</dbReference>
<dbReference type="InterPro" id="IPR000209">
    <property type="entry name" value="Peptidase_S8/S53_dom"/>
</dbReference>
<keyword evidence="18" id="KW-1185">Reference proteome</keyword>
<evidence type="ECO:0000256" key="4">
    <source>
        <dbReference type="ARBA" id="ARBA00022729"/>
    </source>
</evidence>
<name>A0A917Q073_9BACI</name>
<dbReference type="PANTHER" id="PTHR43399">
    <property type="entry name" value="SUBTILISIN-RELATED"/>
    <property type="match status" value="1"/>
</dbReference>
<feature type="domain" description="FIMAH" evidence="16">
    <location>
        <begin position="1235"/>
        <end position="1313"/>
    </location>
</feature>
<dbReference type="Pfam" id="PF22888">
    <property type="entry name" value="FIMAH"/>
    <property type="match status" value="1"/>
</dbReference>
<dbReference type="EMBL" id="BMNQ01000053">
    <property type="protein sequence ID" value="GGK04352.1"/>
    <property type="molecule type" value="Genomic_DNA"/>
</dbReference>
<comment type="caution">
    <text evidence="17">The sequence shown here is derived from an EMBL/GenBank/DDBJ whole genome shotgun (WGS) entry which is preliminary data.</text>
</comment>
<reference evidence="17" key="2">
    <citation type="submission" date="2020-09" db="EMBL/GenBank/DDBJ databases">
        <authorList>
            <person name="Sun Q."/>
            <person name="Ohkuma M."/>
        </authorList>
    </citation>
    <scope>NUCLEOTIDE SEQUENCE</scope>
    <source>
        <strain evidence="17">JCM 12580</strain>
    </source>
</reference>
<dbReference type="SUPFAM" id="SSF52743">
    <property type="entry name" value="Subtilisin-like"/>
    <property type="match status" value="1"/>
</dbReference>
<proteinExistence type="inferred from homology"/>
<keyword evidence="3 9" id="KW-0645">Protease</keyword>
<dbReference type="Proteomes" id="UP000658382">
    <property type="component" value="Unassembled WGS sequence"/>
</dbReference>
<feature type="active site" description="Charge relay system" evidence="8 9">
    <location>
        <position position="189"/>
    </location>
</feature>
<evidence type="ECO:0000259" key="14">
    <source>
        <dbReference type="Pfam" id="PF05922"/>
    </source>
</evidence>
<evidence type="ECO:0000313" key="17">
    <source>
        <dbReference type="EMBL" id="GGK04352.1"/>
    </source>
</evidence>
<dbReference type="Gene3D" id="2.60.40.1710">
    <property type="entry name" value="Subtilisin-like superfamily"/>
    <property type="match status" value="1"/>
</dbReference>
<evidence type="ECO:0000259" key="16">
    <source>
        <dbReference type="Pfam" id="PF22888"/>
    </source>
</evidence>
<dbReference type="PROSITE" id="PS00138">
    <property type="entry name" value="SUBTILASE_SER"/>
    <property type="match status" value="1"/>
</dbReference>
<dbReference type="InterPro" id="IPR034216">
    <property type="entry name" value="C5a_Peptidase"/>
</dbReference>
<evidence type="ECO:0000313" key="18">
    <source>
        <dbReference type="Proteomes" id="UP000658382"/>
    </source>
</evidence>
<dbReference type="Gene3D" id="3.50.30.30">
    <property type="match status" value="1"/>
</dbReference>
<gene>
    <name evidence="17" type="ORF">GCM10007063_28370</name>
</gene>